<proteinExistence type="predicted"/>
<evidence type="ECO:0000256" key="1">
    <source>
        <dbReference type="SAM" id="Phobius"/>
    </source>
</evidence>
<keyword evidence="1" id="KW-0812">Transmembrane</keyword>
<name>A0A2Z2KTC5_9BACL</name>
<protein>
    <submittedName>
        <fullName evidence="2">Uncharacterized protein</fullName>
    </submittedName>
</protein>
<gene>
    <name evidence="2" type="ORF">B9T62_18700</name>
</gene>
<evidence type="ECO:0000313" key="3">
    <source>
        <dbReference type="Proteomes" id="UP000249890"/>
    </source>
</evidence>
<organism evidence="2 3">
    <name type="scientific">Paenibacillus donghaensis</name>
    <dbReference type="NCBI Taxonomy" id="414771"/>
    <lineage>
        <taxon>Bacteria</taxon>
        <taxon>Bacillati</taxon>
        <taxon>Bacillota</taxon>
        <taxon>Bacilli</taxon>
        <taxon>Bacillales</taxon>
        <taxon>Paenibacillaceae</taxon>
        <taxon>Paenibacillus</taxon>
    </lineage>
</organism>
<reference evidence="2 3" key="1">
    <citation type="submission" date="2017-06" db="EMBL/GenBank/DDBJ databases">
        <title>Complete genome sequence of Paenibacillus donghaensis KCTC 13049T isolated from East Sea sediment, South Korea.</title>
        <authorList>
            <person name="Jung B.K."/>
            <person name="Hong S.-J."/>
            <person name="Shin J.-H."/>
        </authorList>
    </citation>
    <scope>NUCLEOTIDE SEQUENCE [LARGE SCALE GENOMIC DNA]</scope>
    <source>
        <strain evidence="2 3">KCTC 13049</strain>
    </source>
</reference>
<dbReference type="AlphaFoldDB" id="A0A2Z2KTC5"/>
<evidence type="ECO:0000313" key="2">
    <source>
        <dbReference type="EMBL" id="ASA22638.1"/>
    </source>
</evidence>
<dbReference type="KEGG" id="pdh:B9T62_18700"/>
<accession>A0A2Z2KTC5</accession>
<sequence>MSSSFDWYGTGISALISLGLSLVTFSLGVRSGKERTERLKLREKYRELFAHFNKFKEGIENYKPINWDKFYDSKTRESKPYCRELVKNGESLELSRSLFSKVVDLEERTLRFGWKFTKLSESAGDIVIDVLERRGVALKKEQYRTIVDFEENNNERASYYELNPVLLMSEEKRNEWNQTLETSEAGINFTYLYESKIKYSIYLKKSDLIRIGLPDLINQIGERIYNENLELIEEQKTLIAELKSVLKKVSKLAKEPHSFWGTIGNTFRDFFR</sequence>
<keyword evidence="1" id="KW-1133">Transmembrane helix</keyword>
<feature type="transmembrane region" description="Helical" evidence="1">
    <location>
        <begin position="12"/>
        <end position="32"/>
    </location>
</feature>
<dbReference type="Proteomes" id="UP000249890">
    <property type="component" value="Chromosome"/>
</dbReference>
<keyword evidence="3" id="KW-1185">Reference proteome</keyword>
<dbReference type="EMBL" id="CP021780">
    <property type="protein sequence ID" value="ASA22638.1"/>
    <property type="molecule type" value="Genomic_DNA"/>
</dbReference>
<keyword evidence="1" id="KW-0472">Membrane</keyword>
<dbReference type="RefSeq" id="WP_087916636.1">
    <property type="nucleotide sequence ID" value="NZ_CP021780.1"/>
</dbReference>